<dbReference type="InterPro" id="IPR025558">
    <property type="entry name" value="DUF4283"/>
</dbReference>
<dbReference type="PANTHER" id="PTHR31286:SF99">
    <property type="entry name" value="DUF4283 DOMAIN-CONTAINING PROTEIN"/>
    <property type="match status" value="1"/>
</dbReference>
<dbReference type="Proteomes" id="UP000824120">
    <property type="component" value="Chromosome 2"/>
</dbReference>
<sequence length="212" mass="24124">MLLDTEAPGGSSHTLGILCYYRSPRQKNKPPISKKKLSSLWRATEEIILIHLGHDYYIVKFIKEENLQSILQNGPWFINGYFLSENFSVIWLRLPELPTEFYDHSILARIGRKVGKLVKTDVCTSATLRGRYARICVEVPLGTPVQKFIYIGHHKQNIVYEGSDIFCNNSGVLNHNTINCPTTEATQSNLAKMAIDKEAAQPHEEKHKVETQ</sequence>
<dbReference type="OrthoDB" id="1750606at2759"/>
<gene>
    <name evidence="2" type="ORF">H5410_005885</name>
</gene>
<accession>A0A9J6A8Q5</accession>
<protein>
    <recommendedName>
        <fullName evidence="1">DUF4283 domain-containing protein</fullName>
    </recommendedName>
</protein>
<dbReference type="PANTHER" id="PTHR31286">
    <property type="entry name" value="GLYCINE-RICH CELL WALL STRUCTURAL PROTEIN 1.8-LIKE"/>
    <property type="match status" value="1"/>
</dbReference>
<reference evidence="2 3" key="1">
    <citation type="submission" date="2020-09" db="EMBL/GenBank/DDBJ databases">
        <title>De no assembly of potato wild relative species, Solanum commersonii.</title>
        <authorList>
            <person name="Cho K."/>
        </authorList>
    </citation>
    <scope>NUCLEOTIDE SEQUENCE [LARGE SCALE GENOMIC DNA]</scope>
    <source>
        <strain evidence="2">LZ3.2</strain>
        <tissue evidence="2">Leaf</tissue>
    </source>
</reference>
<feature type="domain" description="DUF4283" evidence="1">
    <location>
        <begin position="35"/>
        <end position="83"/>
    </location>
</feature>
<evidence type="ECO:0000313" key="3">
    <source>
        <dbReference type="Proteomes" id="UP000824120"/>
    </source>
</evidence>
<dbReference type="EMBL" id="JACXVP010000002">
    <property type="protein sequence ID" value="KAG5620667.1"/>
    <property type="molecule type" value="Genomic_DNA"/>
</dbReference>
<evidence type="ECO:0000313" key="2">
    <source>
        <dbReference type="EMBL" id="KAG5620667.1"/>
    </source>
</evidence>
<dbReference type="Pfam" id="PF14111">
    <property type="entry name" value="DUF4283"/>
    <property type="match status" value="1"/>
</dbReference>
<dbReference type="InterPro" id="IPR040256">
    <property type="entry name" value="At4g02000-like"/>
</dbReference>
<proteinExistence type="predicted"/>
<organism evidence="2 3">
    <name type="scientific">Solanum commersonii</name>
    <name type="common">Commerson's wild potato</name>
    <name type="synonym">Commerson's nightshade</name>
    <dbReference type="NCBI Taxonomy" id="4109"/>
    <lineage>
        <taxon>Eukaryota</taxon>
        <taxon>Viridiplantae</taxon>
        <taxon>Streptophyta</taxon>
        <taxon>Embryophyta</taxon>
        <taxon>Tracheophyta</taxon>
        <taxon>Spermatophyta</taxon>
        <taxon>Magnoliopsida</taxon>
        <taxon>eudicotyledons</taxon>
        <taxon>Gunneridae</taxon>
        <taxon>Pentapetalae</taxon>
        <taxon>asterids</taxon>
        <taxon>lamiids</taxon>
        <taxon>Solanales</taxon>
        <taxon>Solanaceae</taxon>
        <taxon>Solanoideae</taxon>
        <taxon>Solaneae</taxon>
        <taxon>Solanum</taxon>
    </lineage>
</organism>
<evidence type="ECO:0000259" key="1">
    <source>
        <dbReference type="Pfam" id="PF14111"/>
    </source>
</evidence>
<dbReference type="AlphaFoldDB" id="A0A9J6A8Q5"/>
<keyword evidence="3" id="KW-1185">Reference proteome</keyword>
<comment type="caution">
    <text evidence="2">The sequence shown here is derived from an EMBL/GenBank/DDBJ whole genome shotgun (WGS) entry which is preliminary data.</text>
</comment>
<name>A0A9J6A8Q5_SOLCO</name>